<gene>
    <name evidence="2" type="ORF">STAS_09293</name>
</gene>
<evidence type="ECO:0000313" key="2">
    <source>
        <dbReference type="EMBL" id="GER33184.1"/>
    </source>
</evidence>
<evidence type="ECO:0000313" key="3">
    <source>
        <dbReference type="Proteomes" id="UP000325081"/>
    </source>
</evidence>
<name>A0A5A7PKA4_STRAF</name>
<evidence type="ECO:0000256" key="1">
    <source>
        <dbReference type="SAM" id="MobiDB-lite"/>
    </source>
</evidence>
<dbReference type="AlphaFoldDB" id="A0A5A7PKA4"/>
<organism evidence="2 3">
    <name type="scientific">Striga asiatica</name>
    <name type="common">Asiatic witchweed</name>
    <name type="synonym">Buchnera asiatica</name>
    <dbReference type="NCBI Taxonomy" id="4170"/>
    <lineage>
        <taxon>Eukaryota</taxon>
        <taxon>Viridiplantae</taxon>
        <taxon>Streptophyta</taxon>
        <taxon>Embryophyta</taxon>
        <taxon>Tracheophyta</taxon>
        <taxon>Spermatophyta</taxon>
        <taxon>Magnoliopsida</taxon>
        <taxon>eudicotyledons</taxon>
        <taxon>Gunneridae</taxon>
        <taxon>Pentapetalae</taxon>
        <taxon>asterids</taxon>
        <taxon>lamiids</taxon>
        <taxon>Lamiales</taxon>
        <taxon>Orobanchaceae</taxon>
        <taxon>Buchnereae</taxon>
        <taxon>Striga</taxon>
    </lineage>
</organism>
<sequence>MWPSGTGTMVKPPPYKRMPGRPKLKRKKAPEEEVKSVSKLKRLDITKRCCKNEAAPRTPKEGQEPRQYLALLKMNLMMQSSTSGAKFEVEPRPPLPHDPLDIFRVVGFLAMNQYAFYRNEK</sequence>
<accession>A0A5A7PKA4</accession>
<dbReference type="EMBL" id="BKCP01004694">
    <property type="protein sequence ID" value="GER33184.1"/>
    <property type="molecule type" value="Genomic_DNA"/>
</dbReference>
<keyword evidence="2" id="KW-0067">ATP-binding</keyword>
<feature type="compositionally biased region" description="Basic residues" evidence="1">
    <location>
        <begin position="18"/>
        <end position="28"/>
    </location>
</feature>
<reference evidence="3" key="1">
    <citation type="journal article" date="2019" name="Curr. Biol.">
        <title>Genome Sequence of Striga asiatica Provides Insight into the Evolution of Plant Parasitism.</title>
        <authorList>
            <person name="Yoshida S."/>
            <person name="Kim S."/>
            <person name="Wafula E.K."/>
            <person name="Tanskanen J."/>
            <person name="Kim Y.M."/>
            <person name="Honaas L."/>
            <person name="Yang Z."/>
            <person name="Spallek T."/>
            <person name="Conn C.E."/>
            <person name="Ichihashi Y."/>
            <person name="Cheong K."/>
            <person name="Cui S."/>
            <person name="Der J.P."/>
            <person name="Gundlach H."/>
            <person name="Jiao Y."/>
            <person name="Hori C."/>
            <person name="Ishida J.K."/>
            <person name="Kasahara H."/>
            <person name="Kiba T."/>
            <person name="Kim M.S."/>
            <person name="Koo N."/>
            <person name="Laohavisit A."/>
            <person name="Lee Y.H."/>
            <person name="Lumba S."/>
            <person name="McCourt P."/>
            <person name="Mortimer J.C."/>
            <person name="Mutuku J.M."/>
            <person name="Nomura T."/>
            <person name="Sasaki-Sekimoto Y."/>
            <person name="Seto Y."/>
            <person name="Wang Y."/>
            <person name="Wakatake T."/>
            <person name="Sakakibara H."/>
            <person name="Demura T."/>
            <person name="Yamaguchi S."/>
            <person name="Yoneyama K."/>
            <person name="Manabe R.I."/>
            <person name="Nelson D.C."/>
            <person name="Schulman A.H."/>
            <person name="Timko M.P."/>
            <person name="dePamphilis C.W."/>
            <person name="Choi D."/>
            <person name="Shirasu K."/>
        </authorList>
    </citation>
    <scope>NUCLEOTIDE SEQUENCE [LARGE SCALE GENOMIC DNA]</scope>
    <source>
        <strain evidence="3">cv. UVA1</strain>
    </source>
</reference>
<keyword evidence="3" id="KW-1185">Reference proteome</keyword>
<feature type="region of interest" description="Disordered" evidence="1">
    <location>
        <begin position="1"/>
        <end position="37"/>
    </location>
</feature>
<proteinExistence type="predicted"/>
<dbReference type="Proteomes" id="UP000325081">
    <property type="component" value="Unassembled WGS sequence"/>
</dbReference>
<dbReference type="GO" id="GO:0005524">
    <property type="term" value="F:ATP binding"/>
    <property type="evidence" value="ECO:0007669"/>
    <property type="project" value="UniProtKB-KW"/>
</dbReference>
<comment type="caution">
    <text evidence="2">The sequence shown here is derived from an EMBL/GenBank/DDBJ whole genome shotgun (WGS) entry which is preliminary data.</text>
</comment>
<protein>
    <submittedName>
        <fullName evidence="2">Phosphonates import ATP-binding protein PhnC 1</fullName>
    </submittedName>
</protein>
<keyword evidence="2" id="KW-0547">Nucleotide-binding</keyword>